<evidence type="ECO:0000256" key="1">
    <source>
        <dbReference type="ARBA" id="ARBA00001864"/>
    </source>
</evidence>
<dbReference type="HAMAP" id="MF_00214">
    <property type="entry name" value="AroD"/>
    <property type="match status" value="1"/>
</dbReference>
<keyword evidence="2 4" id="KW-0456">Lyase</keyword>
<evidence type="ECO:0000256" key="4">
    <source>
        <dbReference type="HAMAP-Rule" id="MF_00214"/>
    </source>
</evidence>
<protein>
    <recommendedName>
        <fullName evidence="4">3-dehydroquinate dehydratase</fullName>
        <shortName evidence="4">3-dehydroquinase</shortName>
        <ecNumber evidence="4">4.2.1.10</ecNumber>
    </recommendedName>
    <alternativeName>
        <fullName evidence="4">Type I DHQase</fullName>
    </alternativeName>
    <alternativeName>
        <fullName evidence="4">Type I dehydroquinase</fullName>
        <shortName evidence="4">DHQ1</shortName>
    </alternativeName>
</protein>
<comment type="catalytic activity">
    <reaction evidence="1 4">
        <text>3-dehydroquinate = 3-dehydroshikimate + H2O</text>
        <dbReference type="Rhea" id="RHEA:21096"/>
        <dbReference type="ChEBI" id="CHEBI:15377"/>
        <dbReference type="ChEBI" id="CHEBI:16630"/>
        <dbReference type="ChEBI" id="CHEBI:32364"/>
        <dbReference type="EC" id="4.2.1.10"/>
    </reaction>
</comment>
<keyword evidence="4" id="KW-0028">Amino-acid biosynthesis</keyword>
<dbReference type="EC" id="4.2.1.10" evidence="4"/>
<dbReference type="PANTHER" id="PTHR43699">
    <property type="entry name" value="3-DEHYDROQUINATE DEHYDRATASE"/>
    <property type="match status" value="1"/>
</dbReference>
<reference evidence="5 6" key="1">
    <citation type="submission" date="2022-02" db="EMBL/GenBank/DDBJ databases">
        <title>Mesosutterella porci, a novel member of the family Sutterellaceae from pig feces.</title>
        <authorList>
            <person name="Wylensek D."/>
            <person name="Clavel T."/>
        </authorList>
    </citation>
    <scope>NUCLEOTIDE SEQUENCE [LARGE SCALE GENOMIC DNA]</scope>
    <source>
        <strain evidence="6">oilRF-744-wt-GAM-9</strain>
    </source>
</reference>
<evidence type="ECO:0000313" key="5">
    <source>
        <dbReference type="EMBL" id="MCG5031437.1"/>
    </source>
</evidence>
<keyword evidence="4" id="KW-0057">Aromatic amino acid biosynthesis</keyword>
<feature type="binding site" evidence="4">
    <location>
        <position position="242"/>
    </location>
    <ligand>
        <name>3-dehydroquinate</name>
        <dbReference type="ChEBI" id="CHEBI:32364"/>
    </ligand>
</feature>
<sequence length="263" mass="27581">MSDSEKGLYRVPGKGYVIGAGRPGILVSASGDTPGAILESVSSLSERPEIAGIELRLDRLDRGRNSDEILELADLVNVAWARAGAKLLIVTVRSRGEGGEASFSGPEYERLVGSLARSARADLIDVELCWGEGIVRRLVQAAHLSGAGVIVSRHDFEKTPELEAMLSVLRREASLGADVAKIAVMPKTPEDVARLLLATARARAELPCPLITMAMGALGAVSRVSGEIFGSALTFARIGGGSAPGQLEAGEADAVMRALSLQR</sequence>
<feature type="binding site" evidence="4">
    <location>
        <position position="246"/>
    </location>
    <ligand>
        <name>3-dehydroquinate</name>
        <dbReference type="ChEBI" id="CHEBI:32364"/>
    </ligand>
</feature>
<dbReference type="Gene3D" id="3.20.20.70">
    <property type="entry name" value="Aldolase class I"/>
    <property type="match status" value="1"/>
</dbReference>
<evidence type="ECO:0000256" key="2">
    <source>
        <dbReference type="ARBA" id="ARBA00023239"/>
    </source>
</evidence>
<dbReference type="PANTHER" id="PTHR43699:SF1">
    <property type="entry name" value="3-DEHYDROQUINATE DEHYDRATASE"/>
    <property type="match status" value="1"/>
</dbReference>
<dbReference type="InterPro" id="IPR013785">
    <property type="entry name" value="Aldolase_TIM"/>
</dbReference>
<feature type="binding site" evidence="4">
    <location>
        <position position="93"/>
    </location>
    <ligand>
        <name>3-dehydroquinate</name>
        <dbReference type="ChEBI" id="CHEBI:32364"/>
    </ligand>
</feature>
<dbReference type="GO" id="GO:0003855">
    <property type="term" value="F:3-dehydroquinate dehydratase activity"/>
    <property type="evidence" value="ECO:0007669"/>
    <property type="project" value="UniProtKB-EC"/>
</dbReference>
<dbReference type="InterPro" id="IPR001381">
    <property type="entry name" value="DHquinase_I"/>
</dbReference>
<keyword evidence="3 4" id="KW-0704">Schiff base</keyword>
<name>A0ABS9MS30_9BURK</name>
<comment type="caution">
    <text evidence="5">The sequence shown here is derived from an EMBL/GenBank/DDBJ whole genome shotgun (WGS) entry which is preliminary data.</text>
</comment>
<evidence type="ECO:0000256" key="3">
    <source>
        <dbReference type="ARBA" id="ARBA00023270"/>
    </source>
</evidence>
<proteinExistence type="inferred from homology"/>
<dbReference type="SUPFAM" id="SSF51569">
    <property type="entry name" value="Aldolase"/>
    <property type="match status" value="1"/>
</dbReference>
<comment type="function">
    <text evidence="4">Involved in the third step of the chorismate pathway, which leads to the biosynthesis of aromatic amino acids. Catalyzes the cis-dehydration of 3-dehydroquinate (DHQ) and introduces the first double bond of the aromatic ring to yield 3-dehydroshikimate.</text>
</comment>
<feature type="binding site" evidence="4">
    <location>
        <position position="28"/>
    </location>
    <ligand>
        <name>3-dehydroquinate</name>
        <dbReference type="ChEBI" id="CHEBI:32364"/>
    </ligand>
</feature>
<evidence type="ECO:0000313" key="6">
    <source>
        <dbReference type="Proteomes" id="UP001297600"/>
    </source>
</evidence>
<comment type="subunit">
    <text evidence="4">Homodimer.</text>
</comment>
<feature type="active site" description="Proton donor/acceptor" evidence="4">
    <location>
        <position position="154"/>
    </location>
</feature>
<accession>A0ABS9MS30</accession>
<keyword evidence="6" id="KW-1185">Reference proteome</keyword>
<comment type="pathway">
    <text evidence="4">Metabolic intermediate biosynthesis; chorismate biosynthesis; chorismate from D-erythrose 4-phosphate and phosphoenolpyruvate: step 3/7.</text>
</comment>
<gene>
    <name evidence="4 5" type="primary">aroD</name>
    <name evidence="5" type="ORF">MAF45_08290</name>
</gene>
<feature type="binding site" evidence="4">
    <location>
        <begin position="54"/>
        <end position="56"/>
    </location>
    <ligand>
        <name>3-dehydroquinate</name>
        <dbReference type="ChEBI" id="CHEBI:32364"/>
    </ligand>
</feature>
<dbReference type="InterPro" id="IPR050146">
    <property type="entry name" value="Type-I_3-dehydroquinase"/>
</dbReference>
<dbReference type="CDD" id="cd00502">
    <property type="entry name" value="DHQase_I"/>
    <property type="match status" value="1"/>
</dbReference>
<comment type="similarity">
    <text evidence="4">Belongs to the type-I 3-dehydroquinase family.</text>
</comment>
<dbReference type="Proteomes" id="UP001297600">
    <property type="component" value="Unassembled WGS sequence"/>
</dbReference>
<organism evidence="5 6">
    <name type="scientific">Mesosutterella porci</name>
    <dbReference type="NCBI Taxonomy" id="2915351"/>
    <lineage>
        <taxon>Bacteria</taxon>
        <taxon>Pseudomonadati</taxon>
        <taxon>Pseudomonadota</taxon>
        <taxon>Betaproteobacteria</taxon>
        <taxon>Burkholderiales</taxon>
        <taxon>Sutterellaceae</taxon>
        <taxon>Mesosutterella</taxon>
    </lineage>
</organism>
<feature type="binding site" evidence="4">
    <location>
        <position position="223"/>
    </location>
    <ligand>
        <name>3-dehydroquinate</name>
        <dbReference type="ChEBI" id="CHEBI:32364"/>
    </ligand>
</feature>
<feature type="active site" description="Schiff-base intermediate with substrate" evidence="4">
    <location>
        <position position="181"/>
    </location>
</feature>
<dbReference type="EMBL" id="JAKNCT010000009">
    <property type="protein sequence ID" value="MCG5031437.1"/>
    <property type="molecule type" value="Genomic_DNA"/>
</dbReference>
<dbReference type="RefSeq" id="WP_237979168.1">
    <property type="nucleotide sequence ID" value="NZ_JAKNCT010000009.1"/>
</dbReference>
<dbReference type="NCBIfam" id="TIGR01093">
    <property type="entry name" value="aroD"/>
    <property type="match status" value="1"/>
</dbReference>
<dbReference type="Pfam" id="PF01487">
    <property type="entry name" value="DHquinase_I"/>
    <property type="match status" value="1"/>
</dbReference>